<dbReference type="Proteomes" id="UP000063718">
    <property type="component" value="Unassembled WGS sequence"/>
</dbReference>
<organism evidence="1">
    <name type="scientific">Moorella thermoacetica Y72</name>
    <dbReference type="NCBI Taxonomy" id="1325331"/>
    <lineage>
        <taxon>Bacteria</taxon>
        <taxon>Bacillati</taxon>
        <taxon>Bacillota</taxon>
        <taxon>Clostridia</taxon>
        <taxon>Neomoorellales</taxon>
        <taxon>Neomoorellaceae</taxon>
        <taxon>Neomoorella</taxon>
    </lineage>
</organism>
<sequence>MVYLNPGSEQLEEYKKKKAVLEEGRRDSKICRAGQDQGWPAH</sequence>
<name>A0A061M242_NEOTH</name>
<protein>
    <submittedName>
        <fullName evidence="1">Uncharacterized protein</fullName>
    </submittedName>
</protein>
<accession>A0A061M242</accession>
<proteinExistence type="predicted"/>
<dbReference type="EMBL" id="DF238862">
    <property type="protein sequence ID" value="GAF27434.1"/>
    <property type="molecule type" value="Genomic_DNA"/>
</dbReference>
<dbReference type="AlphaFoldDB" id="A0A061M242"/>
<gene>
    <name evidence="1" type="ORF">MTY_2779</name>
</gene>
<reference evidence="1" key="1">
    <citation type="journal article" date="2014" name="Gene">
        <title>Genome-guided analysis of transformation efficiency and carbon dioxide assimilation by Moorella thermoacetica Y72.</title>
        <authorList>
            <person name="Tsukahara K."/>
            <person name="Kita A."/>
            <person name="Nakashimada Y."/>
            <person name="Hoshino T."/>
            <person name="Murakami K."/>
        </authorList>
    </citation>
    <scope>NUCLEOTIDE SEQUENCE [LARGE SCALE GENOMIC DNA]</scope>
    <source>
        <strain evidence="1">Y72</strain>
    </source>
</reference>
<evidence type="ECO:0000313" key="1">
    <source>
        <dbReference type="EMBL" id="GAF27434.1"/>
    </source>
</evidence>